<dbReference type="AlphaFoldDB" id="A0AAN6DQT0"/>
<keyword evidence="3" id="KW-1185">Reference proteome</keyword>
<gene>
    <name evidence="2" type="ORF">EDD36DRAFT_83790</name>
</gene>
<name>A0AAN6DQT0_9EURO</name>
<dbReference type="Proteomes" id="UP001203852">
    <property type="component" value="Unassembled WGS sequence"/>
</dbReference>
<comment type="caution">
    <text evidence="2">The sequence shown here is derived from an EMBL/GenBank/DDBJ whole genome shotgun (WGS) entry which is preliminary data.</text>
</comment>
<sequence>MLSKSHFVLFPHQSTGIASLRKLRRVQDPLATTFTTNPTKCIGTKLHSGHRQVQHRFCKIQSHIPIPPSHKAPGTPVLQYFQLSGFKLSQAPLCGTVVELEAAMCRLIKVTHFGCDNSHSEYVLTRCKAGYEYVLNMPITGGCKGTVEVEDWVMSPCRFCKEYSERPVSGRGRALSLQADELPDDKDSPMTGSGYDKGAMLKAKMSLDSSLCTKTESPSEMPAPLNLAIRSRAAADSSHRGQTRP</sequence>
<evidence type="ECO:0000313" key="2">
    <source>
        <dbReference type="EMBL" id="KAI1609095.1"/>
    </source>
</evidence>
<evidence type="ECO:0000313" key="3">
    <source>
        <dbReference type="Proteomes" id="UP001203852"/>
    </source>
</evidence>
<organism evidence="2 3">
    <name type="scientific">Exophiala viscosa</name>
    <dbReference type="NCBI Taxonomy" id="2486360"/>
    <lineage>
        <taxon>Eukaryota</taxon>
        <taxon>Fungi</taxon>
        <taxon>Dikarya</taxon>
        <taxon>Ascomycota</taxon>
        <taxon>Pezizomycotina</taxon>
        <taxon>Eurotiomycetes</taxon>
        <taxon>Chaetothyriomycetidae</taxon>
        <taxon>Chaetothyriales</taxon>
        <taxon>Herpotrichiellaceae</taxon>
        <taxon>Exophiala</taxon>
    </lineage>
</organism>
<feature type="region of interest" description="Disordered" evidence="1">
    <location>
        <begin position="172"/>
        <end position="197"/>
    </location>
</feature>
<evidence type="ECO:0000256" key="1">
    <source>
        <dbReference type="SAM" id="MobiDB-lite"/>
    </source>
</evidence>
<reference evidence="2" key="1">
    <citation type="journal article" date="2022" name="bioRxiv">
        <title>Deciphering the potential niche of two novel black yeast fungi from a biological soil crust based on their genomes, phenotypes, and melanin regulation.</title>
        <authorList>
            <consortium name="DOE Joint Genome Institute"/>
            <person name="Carr E.C."/>
            <person name="Barton Q."/>
            <person name="Grambo S."/>
            <person name="Sullivan M."/>
            <person name="Renfro C.M."/>
            <person name="Kuo A."/>
            <person name="Pangilinan J."/>
            <person name="Lipzen A."/>
            <person name="Keymanesh K."/>
            <person name="Savage E."/>
            <person name="Barry K."/>
            <person name="Grigoriev I.V."/>
            <person name="Riekhof W.R."/>
            <person name="Harris S.S."/>
        </authorList>
    </citation>
    <scope>NUCLEOTIDE SEQUENCE</scope>
    <source>
        <strain evidence="2">JF 03-4F</strain>
    </source>
</reference>
<protein>
    <submittedName>
        <fullName evidence="2">Uncharacterized protein</fullName>
    </submittedName>
</protein>
<dbReference type="EMBL" id="MU404361">
    <property type="protein sequence ID" value="KAI1609095.1"/>
    <property type="molecule type" value="Genomic_DNA"/>
</dbReference>
<accession>A0AAN6DQT0</accession>
<proteinExistence type="predicted"/>